<evidence type="ECO:0000313" key="1">
    <source>
        <dbReference type="EMBL" id="SVE55608.1"/>
    </source>
</evidence>
<gene>
    <name evidence="1" type="ORF">METZ01_LOCUS508462</name>
</gene>
<protein>
    <submittedName>
        <fullName evidence="1">Uncharacterized protein</fullName>
    </submittedName>
</protein>
<name>A0A383EHM8_9ZZZZ</name>
<dbReference type="AlphaFoldDB" id="A0A383EHM8"/>
<accession>A0A383EHM8</accession>
<reference evidence="1" key="1">
    <citation type="submission" date="2018-05" db="EMBL/GenBank/DDBJ databases">
        <authorList>
            <person name="Lanie J.A."/>
            <person name="Ng W.-L."/>
            <person name="Kazmierczak K.M."/>
            <person name="Andrzejewski T.M."/>
            <person name="Davidsen T.M."/>
            <person name="Wayne K.J."/>
            <person name="Tettelin H."/>
            <person name="Glass J.I."/>
            <person name="Rusch D."/>
            <person name="Podicherti R."/>
            <person name="Tsui H.-C.T."/>
            <person name="Winkler M.E."/>
        </authorList>
    </citation>
    <scope>NUCLEOTIDE SEQUENCE</scope>
</reference>
<dbReference type="EMBL" id="UINC01225505">
    <property type="protein sequence ID" value="SVE55608.1"/>
    <property type="molecule type" value="Genomic_DNA"/>
</dbReference>
<proteinExistence type="predicted"/>
<organism evidence="1">
    <name type="scientific">marine metagenome</name>
    <dbReference type="NCBI Taxonomy" id="408172"/>
    <lineage>
        <taxon>unclassified sequences</taxon>
        <taxon>metagenomes</taxon>
        <taxon>ecological metagenomes</taxon>
    </lineage>
</organism>
<sequence length="29" mass="3390">MPYNVIPNRKIGAPVQEPETDRISTIMYR</sequence>